<dbReference type="InterPro" id="IPR002559">
    <property type="entry name" value="Transposase_11"/>
</dbReference>
<feature type="region of interest" description="Disordered" evidence="1">
    <location>
        <begin position="1"/>
        <end position="30"/>
    </location>
</feature>
<evidence type="ECO:0000256" key="1">
    <source>
        <dbReference type="SAM" id="MobiDB-lite"/>
    </source>
</evidence>
<evidence type="ECO:0000313" key="4">
    <source>
        <dbReference type="Proteomes" id="UP001501231"/>
    </source>
</evidence>
<feature type="domain" description="Transposase IS4-like" evidence="2">
    <location>
        <begin position="21"/>
        <end position="84"/>
    </location>
</feature>
<keyword evidence="4" id="KW-1185">Reference proteome</keyword>
<name>A0ABP5WLB1_9ACTN</name>
<gene>
    <name evidence="3" type="ORF">GCM10010191_49030</name>
</gene>
<dbReference type="Proteomes" id="UP001501231">
    <property type="component" value="Unassembled WGS sequence"/>
</dbReference>
<proteinExistence type="predicted"/>
<reference evidence="4" key="1">
    <citation type="journal article" date="2019" name="Int. J. Syst. Evol. Microbiol.">
        <title>The Global Catalogue of Microorganisms (GCM) 10K type strain sequencing project: providing services to taxonomists for standard genome sequencing and annotation.</title>
        <authorList>
            <consortium name="The Broad Institute Genomics Platform"/>
            <consortium name="The Broad Institute Genome Sequencing Center for Infectious Disease"/>
            <person name="Wu L."/>
            <person name="Ma J."/>
        </authorList>
    </citation>
    <scope>NUCLEOTIDE SEQUENCE [LARGE SCALE GENOMIC DNA]</scope>
    <source>
        <strain evidence="4">JCM 3325</strain>
    </source>
</reference>
<comment type="caution">
    <text evidence="3">The sequence shown here is derived from an EMBL/GenBank/DDBJ whole genome shotgun (WGS) entry which is preliminary data.</text>
</comment>
<evidence type="ECO:0000313" key="3">
    <source>
        <dbReference type="EMBL" id="GAA2429747.1"/>
    </source>
</evidence>
<evidence type="ECO:0000259" key="2">
    <source>
        <dbReference type="Pfam" id="PF01609"/>
    </source>
</evidence>
<protein>
    <recommendedName>
        <fullName evidence="2">Transposase IS4-like domain-containing protein</fullName>
    </recommendedName>
</protein>
<dbReference type="Pfam" id="PF01609">
    <property type="entry name" value="DDE_Tnp_1"/>
    <property type="match status" value="1"/>
</dbReference>
<dbReference type="RefSeq" id="WP_425547431.1">
    <property type="nucleotide sequence ID" value="NZ_BAAARW010000019.1"/>
</dbReference>
<dbReference type="EMBL" id="BAAARW010000019">
    <property type="protein sequence ID" value="GAA2429747.1"/>
    <property type="molecule type" value="Genomic_DNA"/>
</dbReference>
<organism evidence="3 4">
    <name type="scientific">Actinomadura vinacea</name>
    <dbReference type="NCBI Taxonomy" id="115336"/>
    <lineage>
        <taxon>Bacteria</taxon>
        <taxon>Bacillati</taxon>
        <taxon>Actinomycetota</taxon>
        <taxon>Actinomycetes</taxon>
        <taxon>Streptosporangiales</taxon>
        <taxon>Thermomonosporaceae</taxon>
        <taxon>Actinomadura</taxon>
    </lineage>
</organism>
<accession>A0ABP5WLB1</accession>
<sequence length="115" mass="12386">MRGRLPRARERGGAATAPSPVDRRKTGSKHQLICDGKGTTLHVITTAANVNDITQSLDLVDGIPPVAGRPGRPWRRPECLLGDKARPRVAGHRLRAIGRTQAEVAQTLDAARRAT</sequence>